<dbReference type="InterPro" id="IPR020568">
    <property type="entry name" value="Ribosomal_Su5_D2-typ_SF"/>
</dbReference>
<accession>A0A9D1DU37</accession>
<dbReference type="Gene3D" id="3.30.1370.100">
    <property type="entry name" value="MutL, C-terminal domain, regulatory subdomain"/>
    <property type="match status" value="1"/>
</dbReference>
<dbReference type="AlphaFoldDB" id="A0A9D1DU37"/>
<dbReference type="GO" id="GO:0140664">
    <property type="term" value="F:ATP-dependent DNA damage sensor activity"/>
    <property type="evidence" value="ECO:0007669"/>
    <property type="project" value="InterPro"/>
</dbReference>
<dbReference type="SMART" id="SM00853">
    <property type="entry name" value="MutL_C"/>
    <property type="match status" value="1"/>
</dbReference>
<dbReference type="Gene3D" id="3.30.230.10">
    <property type="match status" value="1"/>
</dbReference>
<proteinExistence type="inferred from homology"/>
<dbReference type="GO" id="GO:0006298">
    <property type="term" value="P:mismatch repair"/>
    <property type="evidence" value="ECO:0007669"/>
    <property type="project" value="UniProtKB-UniRule"/>
</dbReference>
<dbReference type="CDD" id="cd16926">
    <property type="entry name" value="HATPase_MutL-MLH-PMS-like"/>
    <property type="match status" value="1"/>
</dbReference>
<reference evidence="7" key="1">
    <citation type="submission" date="2020-10" db="EMBL/GenBank/DDBJ databases">
        <authorList>
            <person name="Gilroy R."/>
        </authorList>
    </citation>
    <scope>NUCLEOTIDE SEQUENCE</scope>
    <source>
        <strain evidence="7">CHK184-20233</strain>
    </source>
</reference>
<evidence type="ECO:0000259" key="6">
    <source>
        <dbReference type="SMART" id="SM01340"/>
    </source>
</evidence>
<keyword evidence="3 4" id="KW-0234">DNA repair</keyword>
<dbReference type="SUPFAM" id="SSF54211">
    <property type="entry name" value="Ribosomal protein S5 domain 2-like"/>
    <property type="match status" value="1"/>
</dbReference>
<organism evidence="7 8">
    <name type="scientific">Candidatus Onthousia excrementipullorum</name>
    <dbReference type="NCBI Taxonomy" id="2840884"/>
    <lineage>
        <taxon>Bacteria</taxon>
        <taxon>Bacillati</taxon>
        <taxon>Bacillota</taxon>
        <taxon>Bacilli</taxon>
        <taxon>Candidatus Onthousia</taxon>
    </lineage>
</organism>
<dbReference type="InterPro" id="IPR042121">
    <property type="entry name" value="MutL_C_regsub"/>
</dbReference>
<sequence>MATIKVMDEILANKIAAGEVVERCLNVVKELVENSIDAESTEIKINLIDSGTKKIVVSDNGIGMNKEDAMLAFSRHATSKLKNLDDLFNIETLGFRGEALPSIASVSHVYLQTSKDGVGTSISLNGGIIESVENSDLSVGTTIEVRDLFYNTPVRLKYLKNLYTELALIIEYVNKMALSYPSIRFVLTNNEKELLNTSGDGNLLKVIYAVYGIDVAKKMIEISGENDDYVISGYIGYPEIAKTSRNVIATLVNGRVIKNLDLNRCLIDCYHTYIPKDKFPMIVLNIDVDPILIDINIHPQKMDIKFSKLDSLKELITKVISSKLKEVLLVPHANIRNLNTIYEVEDSLPVNTINYELDDEEEPVKETSPNLEELSFDFDNDNKITGTKTEEVVEDAKEKKDDYRIKEMIPVGIVHKTYIIAENSSGMYIIDQHAAAERINYEKVLNALLKDDYKVIDLLVPIRLEYPKDEFIRIKEHMDILKSIGITLEEFGDNTFIVRSHPTWFFEGYEREAIEKIIAITLEKGEFDKEKFIYKTASTMACKMSIKANDYLDLDTAKILLDNLRRTDNPFTCPHGRPTIITYSNYDLERLFKRAMN</sequence>
<keyword evidence="7" id="KW-0540">Nuclease</keyword>
<evidence type="ECO:0000256" key="1">
    <source>
        <dbReference type="ARBA" id="ARBA00006082"/>
    </source>
</evidence>
<dbReference type="InterPro" id="IPR014790">
    <property type="entry name" value="MutL_C"/>
</dbReference>
<dbReference type="CDD" id="cd00782">
    <property type="entry name" value="MutL_Trans"/>
    <property type="match status" value="1"/>
</dbReference>
<name>A0A9D1DU37_9FIRM</name>
<dbReference type="Gene3D" id="3.30.565.10">
    <property type="entry name" value="Histidine kinase-like ATPase, C-terminal domain"/>
    <property type="match status" value="1"/>
</dbReference>
<dbReference type="InterPro" id="IPR038973">
    <property type="entry name" value="MutL/Mlh/Pms-like"/>
</dbReference>
<feature type="domain" description="MutL C-terminal dimerisation" evidence="5">
    <location>
        <begin position="410"/>
        <end position="552"/>
    </location>
</feature>
<dbReference type="SMART" id="SM01340">
    <property type="entry name" value="DNA_mis_repair"/>
    <property type="match status" value="1"/>
</dbReference>
<evidence type="ECO:0000256" key="3">
    <source>
        <dbReference type="ARBA" id="ARBA00023204"/>
    </source>
</evidence>
<dbReference type="PANTHER" id="PTHR10073">
    <property type="entry name" value="DNA MISMATCH REPAIR PROTEIN MLH, PMS, MUTL"/>
    <property type="match status" value="1"/>
</dbReference>
<dbReference type="SUPFAM" id="SSF55874">
    <property type="entry name" value="ATPase domain of HSP90 chaperone/DNA topoisomerase II/histidine kinase"/>
    <property type="match status" value="1"/>
</dbReference>
<dbReference type="SUPFAM" id="SSF118116">
    <property type="entry name" value="DNA mismatch repair protein MutL"/>
    <property type="match status" value="1"/>
</dbReference>
<dbReference type="HAMAP" id="MF_00149">
    <property type="entry name" value="DNA_mis_repair"/>
    <property type="match status" value="1"/>
</dbReference>
<dbReference type="InterPro" id="IPR020667">
    <property type="entry name" value="DNA_mismatch_repair_MutL"/>
</dbReference>
<dbReference type="InterPro" id="IPR013507">
    <property type="entry name" value="DNA_mismatch_S5_2-like"/>
</dbReference>
<dbReference type="InterPro" id="IPR036890">
    <property type="entry name" value="HATPase_C_sf"/>
</dbReference>
<dbReference type="PROSITE" id="PS00058">
    <property type="entry name" value="DNA_MISMATCH_REPAIR_1"/>
    <property type="match status" value="1"/>
</dbReference>
<dbReference type="InterPro" id="IPR014762">
    <property type="entry name" value="DNA_mismatch_repair_CS"/>
</dbReference>
<dbReference type="FunFam" id="3.30.565.10:FF:000003">
    <property type="entry name" value="DNA mismatch repair endonuclease MutL"/>
    <property type="match status" value="1"/>
</dbReference>
<protein>
    <recommendedName>
        <fullName evidence="4">DNA mismatch repair protein MutL</fullName>
    </recommendedName>
</protein>
<dbReference type="Gene3D" id="3.30.1540.20">
    <property type="entry name" value="MutL, C-terminal domain, dimerisation subdomain"/>
    <property type="match status" value="1"/>
</dbReference>
<evidence type="ECO:0000256" key="2">
    <source>
        <dbReference type="ARBA" id="ARBA00022763"/>
    </source>
</evidence>
<dbReference type="Proteomes" id="UP000824232">
    <property type="component" value="Unassembled WGS sequence"/>
</dbReference>
<dbReference type="EMBL" id="DVHC01000030">
    <property type="protein sequence ID" value="HIR58978.1"/>
    <property type="molecule type" value="Genomic_DNA"/>
</dbReference>
<evidence type="ECO:0000259" key="5">
    <source>
        <dbReference type="SMART" id="SM00853"/>
    </source>
</evidence>
<dbReference type="InterPro" id="IPR014721">
    <property type="entry name" value="Ribsml_uS5_D2-typ_fold_subgr"/>
</dbReference>
<dbReference type="Pfam" id="PF13589">
    <property type="entry name" value="HATPase_c_3"/>
    <property type="match status" value="1"/>
</dbReference>
<dbReference type="GO" id="GO:0004519">
    <property type="term" value="F:endonuclease activity"/>
    <property type="evidence" value="ECO:0007669"/>
    <property type="project" value="UniProtKB-KW"/>
</dbReference>
<feature type="domain" description="DNA mismatch repair protein S5" evidence="6">
    <location>
        <begin position="207"/>
        <end position="325"/>
    </location>
</feature>
<gene>
    <name evidence="4 7" type="primary">mutL</name>
    <name evidence="7" type="ORF">IAB38_02910</name>
</gene>
<dbReference type="GO" id="GO:0030983">
    <property type="term" value="F:mismatched DNA binding"/>
    <property type="evidence" value="ECO:0007669"/>
    <property type="project" value="InterPro"/>
</dbReference>
<comment type="caution">
    <text evidence="7">The sequence shown here is derived from an EMBL/GenBank/DDBJ whole genome shotgun (WGS) entry which is preliminary data.</text>
</comment>
<dbReference type="GO" id="GO:0005524">
    <property type="term" value="F:ATP binding"/>
    <property type="evidence" value="ECO:0007669"/>
    <property type="project" value="InterPro"/>
</dbReference>
<keyword evidence="7" id="KW-0378">Hydrolase</keyword>
<keyword evidence="2 4" id="KW-0227">DNA damage</keyword>
<evidence type="ECO:0000256" key="4">
    <source>
        <dbReference type="HAMAP-Rule" id="MF_00149"/>
    </source>
</evidence>
<dbReference type="NCBIfam" id="TIGR00585">
    <property type="entry name" value="mutl"/>
    <property type="match status" value="1"/>
</dbReference>
<dbReference type="InterPro" id="IPR002099">
    <property type="entry name" value="MutL/Mlh/PMS"/>
</dbReference>
<dbReference type="PANTHER" id="PTHR10073:SF12">
    <property type="entry name" value="DNA MISMATCH REPAIR PROTEIN MLH1"/>
    <property type="match status" value="1"/>
</dbReference>
<keyword evidence="7" id="KW-0255">Endonuclease</keyword>
<reference evidence="7" key="2">
    <citation type="journal article" date="2021" name="PeerJ">
        <title>Extensive microbial diversity within the chicken gut microbiome revealed by metagenomics and culture.</title>
        <authorList>
            <person name="Gilroy R."/>
            <person name="Ravi A."/>
            <person name="Getino M."/>
            <person name="Pursley I."/>
            <person name="Horton D.L."/>
            <person name="Alikhan N.F."/>
            <person name="Baker D."/>
            <person name="Gharbi K."/>
            <person name="Hall N."/>
            <person name="Watson M."/>
            <person name="Adriaenssens E.M."/>
            <person name="Foster-Nyarko E."/>
            <person name="Jarju S."/>
            <person name="Secka A."/>
            <person name="Antonio M."/>
            <person name="Oren A."/>
            <person name="Chaudhuri R.R."/>
            <person name="La Ragione R."/>
            <person name="Hildebrand F."/>
            <person name="Pallen M.J."/>
        </authorList>
    </citation>
    <scope>NUCLEOTIDE SEQUENCE</scope>
    <source>
        <strain evidence="7">CHK184-20233</strain>
    </source>
</reference>
<dbReference type="InterPro" id="IPR042120">
    <property type="entry name" value="MutL_C_dimsub"/>
</dbReference>
<dbReference type="GO" id="GO:0032300">
    <property type="term" value="C:mismatch repair complex"/>
    <property type="evidence" value="ECO:0007669"/>
    <property type="project" value="InterPro"/>
</dbReference>
<comment type="function">
    <text evidence="4">This protein is involved in the repair of mismatches in DNA. It is required for dam-dependent methyl-directed DNA mismatch repair. May act as a 'molecular matchmaker', a protein that promotes the formation of a stable complex between two or more DNA-binding proteins in an ATP-dependent manner without itself being part of a final effector complex.</text>
</comment>
<evidence type="ECO:0000313" key="8">
    <source>
        <dbReference type="Proteomes" id="UP000824232"/>
    </source>
</evidence>
<dbReference type="Pfam" id="PF01119">
    <property type="entry name" value="DNA_mis_repair"/>
    <property type="match status" value="1"/>
</dbReference>
<dbReference type="Pfam" id="PF08676">
    <property type="entry name" value="MutL_C"/>
    <property type="match status" value="1"/>
</dbReference>
<dbReference type="InterPro" id="IPR037198">
    <property type="entry name" value="MutL_C_sf"/>
</dbReference>
<evidence type="ECO:0000313" key="7">
    <source>
        <dbReference type="EMBL" id="HIR58978.1"/>
    </source>
</evidence>
<dbReference type="GO" id="GO:0016887">
    <property type="term" value="F:ATP hydrolysis activity"/>
    <property type="evidence" value="ECO:0007669"/>
    <property type="project" value="InterPro"/>
</dbReference>
<comment type="similarity">
    <text evidence="1 4">Belongs to the DNA mismatch repair MutL/HexB family.</text>
</comment>